<dbReference type="InterPro" id="IPR000524">
    <property type="entry name" value="Tscrpt_reg_HTH_GntR"/>
</dbReference>
<dbReference type="PANTHER" id="PTHR38445">
    <property type="entry name" value="HTH-TYPE TRANSCRIPTIONAL REPRESSOR YTRA"/>
    <property type="match status" value="1"/>
</dbReference>
<evidence type="ECO:0000259" key="5">
    <source>
        <dbReference type="PROSITE" id="PS50949"/>
    </source>
</evidence>
<dbReference type="CDD" id="cd07377">
    <property type="entry name" value="WHTH_GntR"/>
    <property type="match status" value="1"/>
</dbReference>
<dbReference type="PROSITE" id="PS50949">
    <property type="entry name" value="HTH_GNTR"/>
    <property type="match status" value="1"/>
</dbReference>
<name>A0ABP6RNF1_9PSEU</name>
<comment type="caution">
    <text evidence="6">The sequence shown here is derived from an EMBL/GenBank/DDBJ whole genome shotgun (WGS) entry which is preliminary data.</text>
</comment>
<dbReference type="InterPro" id="IPR036390">
    <property type="entry name" value="WH_DNA-bd_sf"/>
</dbReference>
<feature type="region of interest" description="Disordered" evidence="4">
    <location>
        <begin position="1"/>
        <end position="39"/>
    </location>
</feature>
<feature type="domain" description="HTH gntR-type" evidence="5">
    <location>
        <begin position="40"/>
        <end position="108"/>
    </location>
</feature>
<dbReference type="Proteomes" id="UP001500483">
    <property type="component" value="Unassembled WGS sequence"/>
</dbReference>
<dbReference type="PANTHER" id="PTHR38445:SF9">
    <property type="entry name" value="HTH-TYPE TRANSCRIPTIONAL REPRESSOR YTRA"/>
    <property type="match status" value="1"/>
</dbReference>
<gene>
    <name evidence="6" type="ORF">GCM10020366_19990</name>
</gene>
<keyword evidence="3" id="KW-0804">Transcription</keyword>
<reference evidence="7" key="1">
    <citation type="journal article" date="2019" name="Int. J. Syst. Evol. Microbiol.">
        <title>The Global Catalogue of Microorganisms (GCM) 10K type strain sequencing project: providing services to taxonomists for standard genome sequencing and annotation.</title>
        <authorList>
            <consortium name="The Broad Institute Genomics Platform"/>
            <consortium name="The Broad Institute Genome Sequencing Center for Infectious Disease"/>
            <person name="Wu L."/>
            <person name="Ma J."/>
        </authorList>
    </citation>
    <scope>NUCLEOTIDE SEQUENCE [LARGE SCALE GENOMIC DNA]</scope>
    <source>
        <strain evidence="7">JCM 9687</strain>
    </source>
</reference>
<dbReference type="SMART" id="SM00345">
    <property type="entry name" value="HTH_GNTR"/>
    <property type="match status" value="1"/>
</dbReference>
<keyword evidence="7" id="KW-1185">Reference proteome</keyword>
<sequence length="149" mass="15139">MKSVPVRSRGGHPGTRADARPGAVADNAGMDLKVDPGSGVSPFEQVRSGIAERINSGQLPVGAKLPTVRALAADLGIAANTAAKAYRELEQAGLIETRGRAGTFVAASGDQSSRRAAEAAAAYTRTTRDLGIPPQDALAIVRAALGLPG</sequence>
<dbReference type="Pfam" id="PF00392">
    <property type="entry name" value="GntR"/>
    <property type="match status" value="1"/>
</dbReference>
<evidence type="ECO:0000256" key="3">
    <source>
        <dbReference type="ARBA" id="ARBA00023163"/>
    </source>
</evidence>
<organism evidence="6 7">
    <name type="scientific">Saccharopolyspora gregorii</name>
    <dbReference type="NCBI Taxonomy" id="33914"/>
    <lineage>
        <taxon>Bacteria</taxon>
        <taxon>Bacillati</taxon>
        <taxon>Actinomycetota</taxon>
        <taxon>Actinomycetes</taxon>
        <taxon>Pseudonocardiales</taxon>
        <taxon>Pseudonocardiaceae</taxon>
        <taxon>Saccharopolyspora</taxon>
    </lineage>
</organism>
<evidence type="ECO:0000256" key="2">
    <source>
        <dbReference type="ARBA" id="ARBA00023125"/>
    </source>
</evidence>
<protein>
    <submittedName>
        <fullName evidence="6">GntR family transcriptional regulator</fullName>
    </submittedName>
</protein>
<dbReference type="Gene3D" id="1.10.10.10">
    <property type="entry name" value="Winged helix-like DNA-binding domain superfamily/Winged helix DNA-binding domain"/>
    <property type="match status" value="1"/>
</dbReference>
<keyword evidence="1" id="KW-0805">Transcription regulation</keyword>
<evidence type="ECO:0000256" key="1">
    <source>
        <dbReference type="ARBA" id="ARBA00023015"/>
    </source>
</evidence>
<dbReference type="SUPFAM" id="SSF46785">
    <property type="entry name" value="Winged helix' DNA-binding domain"/>
    <property type="match status" value="1"/>
</dbReference>
<dbReference type="InterPro" id="IPR036388">
    <property type="entry name" value="WH-like_DNA-bd_sf"/>
</dbReference>
<keyword evidence="2" id="KW-0238">DNA-binding</keyword>
<evidence type="ECO:0000313" key="7">
    <source>
        <dbReference type="Proteomes" id="UP001500483"/>
    </source>
</evidence>
<evidence type="ECO:0000313" key="6">
    <source>
        <dbReference type="EMBL" id="GAA3356335.1"/>
    </source>
</evidence>
<dbReference type="EMBL" id="BAAAYK010000038">
    <property type="protein sequence ID" value="GAA3356335.1"/>
    <property type="molecule type" value="Genomic_DNA"/>
</dbReference>
<evidence type="ECO:0000256" key="4">
    <source>
        <dbReference type="SAM" id="MobiDB-lite"/>
    </source>
</evidence>
<accession>A0ABP6RNF1</accession>
<proteinExistence type="predicted"/>